<dbReference type="InterPro" id="IPR029058">
    <property type="entry name" value="AB_hydrolase_fold"/>
</dbReference>
<dbReference type="Pfam" id="PF12697">
    <property type="entry name" value="Abhydrolase_6"/>
    <property type="match status" value="1"/>
</dbReference>
<protein>
    <recommendedName>
        <fullName evidence="3">AB hydrolase-1 domain-containing protein</fullName>
    </recommendedName>
</protein>
<organism evidence="4 5">
    <name type="scientific">Desulfosalsimonas propionicica</name>
    <dbReference type="NCBI Taxonomy" id="332175"/>
    <lineage>
        <taxon>Bacteria</taxon>
        <taxon>Pseudomonadati</taxon>
        <taxon>Thermodesulfobacteriota</taxon>
        <taxon>Desulfobacteria</taxon>
        <taxon>Desulfobacterales</taxon>
        <taxon>Desulfosalsimonadaceae</taxon>
        <taxon>Desulfosalsimonas</taxon>
    </lineage>
</organism>
<dbReference type="EMBL" id="JACDUS010000003">
    <property type="protein sequence ID" value="MBA2881017.1"/>
    <property type="molecule type" value="Genomic_DNA"/>
</dbReference>
<feature type="active site" description="Charge relay system" evidence="2">
    <location>
        <position position="146"/>
    </location>
</feature>
<comment type="similarity">
    <text evidence="1">Belongs to the AB hydrolase superfamily. AB hydrolase 4 family.</text>
</comment>
<dbReference type="RefSeq" id="WP_181550683.1">
    <property type="nucleotide sequence ID" value="NZ_JACDUS010000003.1"/>
</dbReference>
<feature type="domain" description="AB hydrolase-1" evidence="3">
    <location>
        <begin position="68"/>
        <end position="303"/>
    </location>
</feature>
<evidence type="ECO:0000256" key="2">
    <source>
        <dbReference type="PIRSR" id="PIRSR005211-1"/>
    </source>
</evidence>
<proteinExistence type="inferred from homology"/>
<feature type="active site" description="Charge relay system" evidence="2">
    <location>
        <position position="272"/>
    </location>
</feature>
<gene>
    <name evidence="4" type="ORF">HNR65_001343</name>
</gene>
<evidence type="ECO:0000313" key="4">
    <source>
        <dbReference type="EMBL" id="MBA2881017.1"/>
    </source>
</evidence>
<feature type="active site" description="Charge relay system" evidence="2">
    <location>
        <position position="299"/>
    </location>
</feature>
<reference evidence="4 5" key="1">
    <citation type="submission" date="2020-07" db="EMBL/GenBank/DDBJ databases">
        <title>Genomic Encyclopedia of Type Strains, Phase IV (KMG-IV): sequencing the most valuable type-strain genomes for metagenomic binning, comparative biology and taxonomic classification.</title>
        <authorList>
            <person name="Goeker M."/>
        </authorList>
    </citation>
    <scope>NUCLEOTIDE SEQUENCE [LARGE SCALE GENOMIC DNA]</scope>
    <source>
        <strain evidence="4 5">DSM 17721</strain>
    </source>
</reference>
<evidence type="ECO:0000259" key="3">
    <source>
        <dbReference type="Pfam" id="PF12697"/>
    </source>
</evidence>
<evidence type="ECO:0000256" key="1">
    <source>
        <dbReference type="ARBA" id="ARBA00010884"/>
    </source>
</evidence>
<accession>A0A7W0C8C3</accession>
<dbReference type="PANTHER" id="PTHR10794">
    <property type="entry name" value="ABHYDROLASE DOMAIN-CONTAINING PROTEIN"/>
    <property type="match status" value="1"/>
</dbReference>
<dbReference type="PANTHER" id="PTHR10794:SF63">
    <property type="entry name" value="ALPHA_BETA HYDROLASE 1, ISOFORM A"/>
    <property type="match status" value="1"/>
</dbReference>
<dbReference type="Gene3D" id="3.40.50.1820">
    <property type="entry name" value="alpha/beta hydrolase"/>
    <property type="match status" value="1"/>
</dbReference>
<dbReference type="InterPro" id="IPR000073">
    <property type="entry name" value="AB_hydrolase_1"/>
</dbReference>
<dbReference type="PIRSF" id="PIRSF005211">
    <property type="entry name" value="Ab_hydro_YheT"/>
    <property type="match status" value="1"/>
</dbReference>
<name>A0A7W0C8C3_9BACT</name>
<dbReference type="Proteomes" id="UP000525298">
    <property type="component" value="Unassembled WGS sequence"/>
</dbReference>
<dbReference type="AlphaFoldDB" id="A0A7W0C8C3"/>
<evidence type="ECO:0000313" key="5">
    <source>
        <dbReference type="Proteomes" id="UP000525298"/>
    </source>
</evidence>
<dbReference type="SUPFAM" id="SSF53474">
    <property type="entry name" value="alpha/beta-Hydrolases"/>
    <property type="match status" value="1"/>
</dbReference>
<dbReference type="GO" id="GO:0034338">
    <property type="term" value="F:short-chain carboxylesterase activity"/>
    <property type="evidence" value="ECO:0007669"/>
    <property type="project" value="TreeGrafter"/>
</dbReference>
<sequence>MSAQNGFVPPVGLKGPHIQSLLASARFRAANTGAVINDAREHVLETSQGVRLQGFYSPGPQPGKKGLVLLLHGWEGSAQSTYVRTTAGYLFDRGYDIFRLNLRDHGQSHHLNKGLFFGTLFDEVFEAVQQVAKLAANVSFFVAGFSLGGNYALRIARELARRSIPEISHVVAVSPVLDPGRATDVVDRTVLYRYYFLKKWKKSLACKQQLYPDLYDFSGVLAHNTILGLTADLLPRCSPFDKPADYFRTYTLTGKALENIAVATTIITSKDDPIIPVQDFYGLRLNDLTDLIVHAHGGHNGFIQNYRLNVWYEKAMAEIFAGYGN</sequence>
<dbReference type="InterPro" id="IPR050960">
    <property type="entry name" value="AB_hydrolase_4_sf"/>
</dbReference>
<dbReference type="InterPro" id="IPR012020">
    <property type="entry name" value="ABHD4"/>
</dbReference>
<comment type="caution">
    <text evidence="4">The sequence shown here is derived from an EMBL/GenBank/DDBJ whole genome shotgun (WGS) entry which is preliminary data.</text>
</comment>
<dbReference type="GO" id="GO:0047372">
    <property type="term" value="F:monoacylglycerol lipase activity"/>
    <property type="evidence" value="ECO:0007669"/>
    <property type="project" value="TreeGrafter"/>
</dbReference>
<keyword evidence="5" id="KW-1185">Reference proteome</keyword>